<dbReference type="Gene3D" id="3.40.50.300">
    <property type="entry name" value="P-loop containing nucleotide triphosphate hydrolases"/>
    <property type="match status" value="2"/>
</dbReference>
<keyword evidence="4" id="KW-0547">Nucleotide-binding</keyword>
<dbReference type="GO" id="GO:0055085">
    <property type="term" value="P:transmembrane transport"/>
    <property type="evidence" value="ECO:0007669"/>
    <property type="project" value="UniProtKB-ARBA"/>
</dbReference>
<dbReference type="SUPFAM" id="SSF52540">
    <property type="entry name" value="P-loop containing nucleoside triphosphate hydrolases"/>
    <property type="match status" value="2"/>
</dbReference>
<dbReference type="InterPro" id="IPR013563">
    <property type="entry name" value="Oligopep_ABC_C"/>
</dbReference>
<comment type="similarity">
    <text evidence="2">Belongs to the ABC transporter superfamily.</text>
</comment>
<dbReference type="PROSITE" id="PS50893">
    <property type="entry name" value="ABC_TRANSPORTER_2"/>
    <property type="match status" value="2"/>
</dbReference>
<evidence type="ECO:0000256" key="4">
    <source>
        <dbReference type="ARBA" id="ARBA00022741"/>
    </source>
</evidence>
<dbReference type="CDD" id="cd03257">
    <property type="entry name" value="ABC_NikE_OppD_transporters"/>
    <property type="match status" value="2"/>
</dbReference>
<feature type="domain" description="ABC transporter" evidence="6">
    <location>
        <begin position="2"/>
        <end position="252"/>
    </location>
</feature>
<dbReference type="InterPro" id="IPR027417">
    <property type="entry name" value="P-loop_NTPase"/>
</dbReference>
<dbReference type="InterPro" id="IPR003439">
    <property type="entry name" value="ABC_transporter-like_ATP-bd"/>
</dbReference>
<feature type="domain" description="ABC transporter" evidence="6">
    <location>
        <begin position="300"/>
        <end position="552"/>
    </location>
</feature>
<dbReference type="GO" id="GO:0015833">
    <property type="term" value="P:peptide transport"/>
    <property type="evidence" value="ECO:0007669"/>
    <property type="project" value="InterPro"/>
</dbReference>
<keyword evidence="8" id="KW-1185">Reference proteome</keyword>
<name>A0A7W9EYZ7_9RHOB</name>
<comment type="caution">
    <text evidence="7">The sequence shown here is derived from an EMBL/GenBank/DDBJ whole genome shotgun (WGS) entry which is preliminary data.</text>
</comment>
<sequence>MLQVTNLTVKFPSRRGEFTAVENVDISVKPGEIHGLVGESGAGKSTIGAAIIGLLQSPGYVAQGEMSLHDTNLRTLTPAQAHAVRGARISMIFQDPQTSLNPLMRIEDQLIETMQAHEDISDADARDRAVALLSEIGIKNAAERIKAYPHQFSGGMRQRVVIALALCTNPELIIADEPTTALDVAVQSQVLDLIRALADERGIGFILITHDIGVIAQITDKVTVLRGGKVMETGETAKILREPEHPYTQALLAAVPRLDKKIDRFLVPATEADVEAPQIISGIDAEAWLLDGGVQDPIGLQAHDITVKFAGERTSLFRKPDSFTALDSVSLDVRAGTVMGLVGESGSGKSTMAKVLTGLVQPSAGTMTLGNDALPDAKSRARKDQSRRIIQMVFQDPYSSLNSRHRVGALLAEPLWLYGLENDAAKRRALCEAMLSLVGLAPDAIDKYPHQFSGGQRQRIAVARALLARPRFLICDEPTSALDVSIQAQVLNLLKDLQKTFGLTMLFISHNLAVVRQMSDDITVLQGGKVMESGGSEPFFTNPQADYSKNLLSLTPTL</sequence>
<dbReference type="Pfam" id="PF00005">
    <property type="entry name" value="ABC_tran"/>
    <property type="match status" value="2"/>
</dbReference>
<dbReference type="GO" id="GO:0005886">
    <property type="term" value="C:plasma membrane"/>
    <property type="evidence" value="ECO:0007669"/>
    <property type="project" value="UniProtKB-SubCell"/>
</dbReference>
<dbReference type="AlphaFoldDB" id="A0A7W9EYZ7"/>
<gene>
    <name evidence="7" type="ORF">FHS72_000998</name>
</gene>
<reference evidence="7 8" key="1">
    <citation type="submission" date="2020-08" db="EMBL/GenBank/DDBJ databases">
        <title>Genomic Encyclopedia of Type Strains, Phase IV (KMG-IV): sequencing the most valuable type-strain genomes for metagenomic binning, comparative biology and taxonomic classification.</title>
        <authorList>
            <person name="Goeker M."/>
        </authorList>
    </citation>
    <scope>NUCLEOTIDE SEQUENCE [LARGE SCALE GENOMIC DNA]</scope>
    <source>
        <strain evidence="7 8">DSM 101064</strain>
    </source>
</reference>
<dbReference type="NCBIfam" id="NF007739">
    <property type="entry name" value="PRK10419.1"/>
    <property type="match status" value="2"/>
</dbReference>
<dbReference type="Proteomes" id="UP000535415">
    <property type="component" value="Unassembled WGS sequence"/>
</dbReference>
<dbReference type="EMBL" id="JACIJM010000002">
    <property type="protein sequence ID" value="MBB5721391.1"/>
    <property type="molecule type" value="Genomic_DNA"/>
</dbReference>
<dbReference type="PROSITE" id="PS00211">
    <property type="entry name" value="ABC_TRANSPORTER_1"/>
    <property type="match status" value="2"/>
</dbReference>
<dbReference type="GO" id="GO:0005524">
    <property type="term" value="F:ATP binding"/>
    <property type="evidence" value="ECO:0007669"/>
    <property type="project" value="UniProtKB-KW"/>
</dbReference>
<dbReference type="GO" id="GO:0016887">
    <property type="term" value="F:ATP hydrolysis activity"/>
    <property type="evidence" value="ECO:0007669"/>
    <property type="project" value="InterPro"/>
</dbReference>
<dbReference type="InterPro" id="IPR003593">
    <property type="entry name" value="AAA+_ATPase"/>
</dbReference>
<evidence type="ECO:0000256" key="2">
    <source>
        <dbReference type="ARBA" id="ARBA00005417"/>
    </source>
</evidence>
<dbReference type="InterPro" id="IPR017871">
    <property type="entry name" value="ABC_transporter-like_CS"/>
</dbReference>
<protein>
    <submittedName>
        <fullName evidence="7">Peptide/nickel transport system ATP-binding protein</fullName>
    </submittedName>
</protein>
<accession>A0A7W9EYZ7</accession>
<dbReference type="NCBIfam" id="NF008453">
    <property type="entry name" value="PRK11308.1"/>
    <property type="match status" value="2"/>
</dbReference>
<dbReference type="PANTHER" id="PTHR43776:SF7">
    <property type="entry name" value="D,D-DIPEPTIDE TRANSPORT ATP-BINDING PROTEIN DDPF-RELATED"/>
    <property type="match status" value="1"/>
</dbReference>
<evidence type="ECO:0000259" key="6">
    <source>
        <dbReference type="PROSITE" id="PS50893"/>
    </source>
</evidence>
<evidence type="ECO:0000313" key="8">
    <source>
        <dbReference type="Proteomes" id="UP000535415"/>
    </source>
</evidence>
<evidence type="ECO:0000313" key="7">
    <source>
        <dbReference type="EMBL" id="MBB5721391.1"/>
    </source>
</evidence>
<dbReference type="FunFam" id="3.40.50.300:FF:000016">
    <property type="entry name" value="Oligopeptide ABC transporter ATP-binding component"/>
    <property type="match status" value="1"/>
</dbReference>
<dbReference type="InterPro" id="IPR050319">
    <property type="entry name" value="ABC_transp_ATP-bind"/>
</dbReference>
<keyword evidence="5 7" id="KW-0067">ATP-binding</keyword>
<evidence type="ECO:0000256" key="1">
    <source>
        <dbReference type="ARBA" id="ARBA00004417"/>
    </source>
</evidence>
<dbReference type="RefSeq" id="WP_183526442.1">
    <property type="nucleotide sequence ID" value="NZ_JACIJM010000002.1"/>
</dbReference>
<evidence type="ECO:0000256" key="5">
    <source>
        <dbReference type="ARBA" id="ARBA00022840"/>
    </source>
</evidence>
<comment type="subcellular location">
    <subcellularLocation>
        <location evidence="1">Cell inner membrane</location>
        <topology evidence="1">Peripheral membrane protein</topology>
    </subcellularLocation>
</comment>
<dbReference type="PANTHER" id="PTHR43776">
    <property type="entry name" value="TRANSPORT ATP-BINDING PROTEIN"/>
    <property type="match status" value="1"/>
</dbReference>
<evidence type="ECO:0000256" key="3">
    <source>
        <dbReference type="ARBA" id="ARBA00022448"/>
    </source>
</evidence>
<dbReference type="Pfam" id="PF08352">
    <property type="entry name" value="oligo_HPY"/>
    <property type="match status" value="1"/>
</dbReference>
<proteinExistence type="inferred from homology"/>
<keyword evidence="3" id="KW-0813">Transport</keyword>
<organism evidence="7 8">
    <name type="scientific">Yoonia ponticola</name>
    <dbReference type="NCBI Taxonomy" id="1524255"/>
    <lineage>
        <taxon>Bacteria</taxon>
        <taxon>Pseudomonadati</taxon>
        <taxon>Pseudomonadota</taxon>
        <taxon>Alphaproteobacteria</taxon>
        <taxon>Rhodobacterales</taxon>
        <taxon>Paracoccaceae</taxon>
        <taxon>Yoonia</taxon>
    </lineage>
</organism>
<dbReference type="SMART" id="SM00382">
    <property type="entry name" value="AAA"/>
    <property type="match status" value="2"/>
</dbReference>